<proteinExistence type="predicted"/>
<evidence type="ECO:0000256" key="1">
    <source>
        <dbReference type="SAM" id="MobiDB-lite"/>
    </source>
</evidence>
<dbReference type="Proteomes" id="UP000732619">
    <property type="component" value="Unassembled WGS sequence"/>
</dbReference>
<keyword evidence="2" id="KW-1133">Transmembrane helix</keyword>
<dbReference type="GO" id="GO:0005509">
    <property type="term" value="F:calcium ion binding"/>
    <property type="evidence" value="ECO:0007669"/>
    <property type="project" value="InterPro"/>
</dbReference>
<sequence>MSGIEDLINQFNEMNIIKRIIVGCCAVYLILMIITLLGHAILGIPWDSYTEETPTDYTDFVDLDLDGNGGLSFDEVKYYDHNSEFTISDSDLYSIFERCDKNGNGLLIGGEYDHYVISVKNHLSDLKAQKEKAQREAQERARQSSSSSSSSSSSHSHSSSYDSYDGAETCPYCGSEAVYSSGNGYRCAECGNYISNPDDLNLNYEEGYYELTLPSFINSINKV</sequence>
<organism evidence="4 5">
    <name type="scientific">Methanobrevibacter olleyae</name>
    <dbReference type="NCBI Taxonomy" id="294671"/>
    <lineage>
        <taxon>Archaea</taxon>
        <taxon>Methanobacteriati</taxon>
        <taxon>Methanobacteriota</taxon>
        <taxon>Methanomada group</taxon>
        <taxon>Methanobacteria</taxon>
        <taxon>Methanobacteriales</taxon>
        <taxon>Methanobacteriaceae</taxon>
        <taxon>Methanobrevibacter</taxon>
    </lineage>
</organism>
<feature type="transmembrane region" description="Helical" evidence="2">
    <location>
        <begin position="20"/>
        <end position="46"/>
    </location>
</feature>
<comment type="caution">
    <text evidence="4">The sequence shown here is derived from an EMBL/GenBank/DDBJ whole genome shotgun (WGS) entry which is preliminary data.</text>
</comment>
<dbReference type="EMBL" id="SUTG01000003">
    <property type="protein sequence ID" value="MBE6511759.1"/>
    <property type="molecule type" value="Genomic_DNA"/>
</dbReference>
<dbReference type="Gene3D" id="2.20.25.10">
    <property type="match status" value="1"/>
</dbReference>
<feature type="compositionally biased region" description="Basic and acidic residues" evidence="1">
    <location>
        <begin position="128"/>
        <end position="142"/>
    </location>
</feature>
<dbReference type="PROSITE" id="PS50222">
    <property type="entry name" value="EF_HAND_2"/>
    <property type="match status" value="1"/>
</dbReference>
<evidence type="ECO:0000313" key="4">
    <source>
        <dbReference type="EMBL" id="MBE6511759.1"/>
    </source>
</evidence>
<protein>
    <recommendedName>
        <fullName evidence="3">EF-hand domain-containing protein</fullName>
    </recommendedName>
</protein>
<name>A0A8T3VVU1_METOL</name>
<evidence type="ECO:0000259" key="3">
    <source>
        <dbReference type="PROSITE" id="PS50222"/>
    </source>
</evidence>
<accession>A0A8T3VVU1</accession>
<evidence type="ECO:0000256" key="2">
    <source>
        <dbReference type="SAM" id="Phobius"/>
    </source>
</evidence>
<keyword evidence="2" id="KW-0472">Membrane</keyword>
<keyword evidence="2" id="KW-0812">Transmembrane</keyword>
<feature type="region of interest" description="Disordered" evidence="1">
    <location>
        <begin position="128"/>
        <end position="160"/>
    </location>
</feature>
<dbReference type="InterPro" id="IPR002048">
    <property type="entry name" value="EF_hand_dom"/>
</dbReference>
<reference evidence="4" key="1">
    <citation type="submission" date="2019-04" db="EMBL/GenBank/DDBJ databases">
        <title>Evolution of Biomass-Degrading Anaerobic Consortia Revealed by Metagenomics.</title>
        <authorList>
            <person name="Peng X."/>
        </authorList>
    </citation>
    <scope>NUCLEOTIDE SEQUENCE</scope>
    <source>
        <strain evidence="4">SIG14</strain>
    </source>
</reference>
<dbReference type="InterPro" id="IPR011992">
    <property type="entry name" value="EF-hand-dom_pair"/>
</dbReference>
<feature type="domain" description="EF-hand" evidence="3">
    <location>
        <begin position="87"/>
        <end position="122"/>
    </location>
</feature>
<dbReference type="SUPFAM" id="SSF47473">
    <property type="entry name" value="EF-hand"/>
    <property type="match status" value="1"/>
</dbReference>
<feature type="compositionally biased region" description="Low complexity" evidence="1">
    <location>
        <begin position="144"/>
        <end position="160"/>
    </location>
</feature>
<gene>
    <name evidence="4" type="ORF">E7Z75_01220</name>
</gene>
<dbReference type="AlphaFoldDB" id="A0A8T3VVU1"/>
<evidence type="ECO:0000313" key="5">
    <source>
        <dbReference type="Proteomes" id="UP000732619"/>
    </source>
</evidence>
<dbReference type="Gene3D" id="1.10.238.10">
    <property type="entry name" value="EF-hand"/>
    <property type="match status" value="1"/>
</dbReference>